<dbReference type="GO" id="GO:0047527">
    <property type="term" value="F:2,3-dihydroxybenzoate-serine ligase activity"/>
    <property type="evidence" value="ECO:0007669"/>
    <property type="project" value="TreeGrafter"/>
</dbReference>
<dbReference type="InterPro" id="IPR023213">
    <property type="entry name" value="CAT-like_dom_sf"/>
</dbReference>
<dbReference type="GO" id="GO:0005829">
    <property type="term" value="C:cytosol"/>
    <property type="evidence" value="ECO:0007669"/>
    <property type="project" value="TreeGrafter"/>
</dbReference>
<organism evidence="2 3">
    <name type="scientific">Actinomadura soli</name>
    <dbReference type="NCBI Taxonomy" id="2508997"/>
    <lineage>
        <taxon>Bacteria</taxon>
        <taxon>Bacillati</taxon>
        <taxon>Actinomycetota</taxon>
        <taxon>Actinomycetes</taxon>
        <taxon>Streptosporangiales</taxon>
        <taxon>Thermomonosporaceae</taxon>
        <taxon>Actinomadura</taxon>
    </lineage>
</organism>
<dbReference type="Gene3D" id="3.40.50.980">
    <property type="match status" value="1"/>
</dbReference>
<dbReference type="Proteomes" id="UP000309174">
    <property type="component" value="Unassembled WGS sequence"/>
</dbReference>
<reference evidence="2 3" key="1">
    <citation type="submission" date="2019-05" db="EMBL/GenBank/DDBJ databases">
        <title>Draft genome sequence of Actinomadura sp. 14C53.</title>
        <authorList>
            <person name="Saricaoglu S."/>
            <person name="Isik K."/>
        </authorList>
    </citation>
    <scope>NUCLEOTIDE SEQUENCE [LARGE SCALE GENOMIC DNA]</scope>
    <source>
        <strain evidence="2 3">14C53</strain>
    </source>
</reference>
<dbReference type="GO" id="GO:0043041">
    <property type="term" value="P:amino acid activation for nonribosomal peptide biosynthetic process"/>
    <property type="evidence" value="ECO:0007669"/>
    <property type="project" value="TreeGrafter"/>
</dbReference>
<dbReference type="GO" id="GO:0031177">
    <property type="term" value="F:phosphopantetheine binding"/>
    <property type="evidence" value="ECO:0007669"/>
    <property type="project" value="TreeGrafter"/>
</dbReference>
<dbReference type="Gene3D" id="3.30.559.30">
    <property type="entry name" value="Nonribosomal peptide synthetase, condensation domain"/>
    <property type="match status" value="1"/>
</dbReference>
<feature type="non-terminal residue" evidence="2">
    <location>
        <position position="554"/>
    </location>
</feature>
<feature type="domain" description="Condensation" evidence="1">
    <location>
        <begin position="41"/>
        <end position="490"/>
    </location>
</feature>
<dbReference type="InterPro" id="IPR001242">
    <property type="entry name" value="Condensation_dom"/>
</dbReference>
<protein>
    <submittedName>
        <fullName evidence="2">Non-ribosomal peptide synthetase</fullName>
    </submittedName>
</protein>
<dbReference type="GO" id="GO:0009239">
    <property type="term" value="P:enterobactin biosynthetic process"/>
    <property type="evidence" value="ECO:0007669"/>
    <property type="project" value="TreeGrafter"/>
</dbReference>
<dbReference type="Pfam" id="PF00668">
    <property type="entry name" value="Condensation"/>
    <property type="match status" value="1"/>
</dbReference>
<dbReference type="SUPFAM" id="SSF56801">
    <property type="entry name" value="Acetyl-CoA synthetase-like"/>
    <property type="match status" value="1"/>
</dbReference>
<proteinExistence type="predicted"/>
<accession>A0A5C4J8E7</accession>
<dbReference type="GO" id="GO:0009366">
    <property type="term" value="C:enterobactin synthetase complex"/>
    <property type="evidence" value="ECO:0007669"/>
    <property type="project" value="TreeGrafter"/>
</dbReference>
<dbReference type="GO" id="GO:0008610">
    <property type="term" value="P:lipid biosynthetic process"/>
    <property type="evidence" value="ECO:0007669"/>
    <property type="project" value="UniProtKB-ARBA"/>
</dbReference>
<evidence type="ECO:0000313" key="3">
    <source>
        <dbReference type="Proteomes" id="UP000309174"/>
    </source>
</evidence>
<dbReference type="PANTHER" id="PTHR45527">
    <property type="entry name" value="NONRIBOSOMAL PEPTIDE SYNTHETASE"/>
    <property type="match status" value="1"/>
</dbReference>
<keyword evidence="3" id="KW-1185">Reference proteome</keyword>
<evidence type="ECO:0000259" key="1">
    <source>
        <dbReference type="Pfam" id="PF00668"/>
    </source>
</evidence>
<dbReference type="PANTHER" id="PTHR45527:SF1">
    <property type="entry name" value="FATTY ACID SYNTHASE"/>
    <property type="match status" value="1"/>
</dbReference>
<dbReference type="Gene3D" id="3.30.559.10">
    <property type="entry name" value="Chloramphenicol acetyltransferase-like domain"/>
    <property type="match status" value="1"/>
</dbReference>
<evidence type="ECO:0000313" key="2">
    <source>
        <dbReference type="EMBL" id="TMQ95638.1"/>
    </source>
</evidence>
<dbReference type="AlphaFoldDB" id="A0A5C4J8E7"/>
<comment type="caution">
    <text evidence="2">The sequence shown here is derived from an EMBL/GenBank/DDBJ whole genome shotgun (WGS) entry which is preliminary data.</text>
</comment>
<sequence length="554" mass="60104">MLLELPGLPRAECQRVMRKRPGGSSAWRSMPFDARGEALMNPLSFAQRRLWFLTQLEGSSRTYNSVIAVALDGPLNAPALGAALRDVVERHESLRTVFPAVDGEPHQRILDPAELEWEMEVRQADPGEVPDAVAQAGRHTFDLSRDVPIRAWLLRTAPDGHVLILVTHHIATDAWSNRPLGRDLSTAYAARSQGQAPEWEPLPVQYTDYALWQRDLLGDAADPDSRMSVQTDYWRRTLAGAPEELTLPADRPRPSVASRRGHRVPLRVPAEAHARLADLARSERATAYMVVESALAVLLSRLGAGTDIPIGSAVAGRTDEALDDLIGFFVNTLVIRTDLSGNPGFREVLARTRRAGLDAFAHQDVPFDRLVEELAPERSLPRHPLFQVMLTVQNTAEAGLDLPDVTARLIPSNTSAARFDLDVIVEEEFDERGRPAGLNGAIVGADDLFDAATVSRIAGWFVRVLEAVAADPDVSVHAVDVLDRAERERLVVEWNNTGSEMPGVTVGGLFEGRVAAAPGAVAVLEGDVETSYAELDARAAGLVGVLAGLGVGRG</sequence>
<dbReference type="FunFam" id="3.30.559.10:FF:000012">
    <property type="entry name" value="Non-ribosomal peptide synthetase"/>
    <property type="match status" value="1"/>
</dbReference>
<dbReference type="CDD" id="cd19540">
    <property type="entry name" value="LCL_NRPS-like"/>
    <property type="match status" value="1"/>
</dbReference>
<gene>
    <name evidence="2" type="ORF">ETD83_22290</name>
</gene>
<name>A0A5C4J8E7_9ACTN</name>
<dbReference type="SUPFAM" id="SSF52777">
    <property type="entry name" value="CoA-dependent acyltransferases"/>
    <property type="match status" value="2"/>
</dbReference>
<dbReference type="EMBL" id="VCKW01000116">
    <property type="protein sequence ID" value="TMQ95638.1"/>
    <property type="molecule type" value="Genomic_DNA"/>
</dbReference>